<sequence length="99" mass="11267">MSENATNSLRIDKTDRNIQAQPTTSDVGVDNSARMVDAYVDVKPSTTDAETNTTNFNNIDTEEQVSSREWIKGFYKKYPIWVALRIQPIRKKTGGEDPW</sequence>
<accession>A0A0P1AAF0</accession>
<protein>
    <submittedName>
        <fullName evidence="2">Uncharacterized protein</fullName>
    </submittedName>
</protein>
<evidence type="ECO:0000313" key="3">
    <source>
        <dbReference type="Proteomes" id="UP000054928"/>
    </source>
</evidence>
<dbReference type="AlphaFoldDB" id="A0A0P1AAF0"/>
<evidence type="ECO:0000256" key="1">
    <source>
        <dbReference type="SAM" id="MobiDB-lite"/>
    </source>
</evidence>
<dbReference type="OrthoDB" id="10381069at2759"/>
<feature type="region of interest" description="Disordered" evidence="1">
    <location>
        <begin position="1"/>
        <end position="28"/>
    </location>
</feature>
<dbReference type="EMBL" id="CCYD01000286">
    <property type="protein sequence ID" value="CEG37365.1"/>
    <property type="molecule type" value="Genomic_DNA"/>
</dbReference>
<name>A0A0P1AAF0_PLAHL</name>
<reference evidence="3" key="1">
    <citation type="submission" date="2014-09" db="EMBL/GenBank/DDBJ databases">
        <authorList>
            <person name="Sharma Rahul"/>
            <person name="Thines Marco"/>
        </authorList>
    </citation>
    <scope>NUCLEOTIDE SEQUENCE [LARGE SCALE GENOMIC DNA]</scope>
</reference>
<dbReference type="GeneID" id="36400015"/>
<dbReference type="RefSeq" id="XP_024573734.1">
    <property type="nucleotide sequence ID" value="XM_024722682.1"/>
</dbReference>
<keyword evidence="3" id="KW-1185">Reference proteome</keyword>
<feature type="compositionally biased region" description="Polar residues" evidence="1">
    <location>
        <begin position="17"/>
        <end position="26"/>
    </location>
</feature>
<evidence type="ECO:0000313" key="2">
    <source>
        <dbReference type="EMBL" id="CEG37365.1"/>
    </source>
</evidence>
<dbReference type="Proteomes" id="UP000054928">
    <property type="component" value="Unassembled WGS sequence"/>
</dbReference>
<organism evidence="2 3">
    <name type="scientific">Plasmopara halstedii</name>
    <name type="common">Downy mildew of sunflower</name>
    <dbReference type="NCBI Taxonomy" id="4781"/>
    <lineage>
        <taxon>Eukaryota</taxon>
        <taxon>Sar</taxon>
        <taxon>Stramenopiles</taxon>
        <taxon>Oomycota</taxon>
        <taxon>Peronosporomycetes</taxon>
        <taxon>Peronosporales</taxon>
        <taxon>Peronosporaceae</taxon>
        <taxon>Plasmopara</taxon>
    </lineage>
</organism>
<proteinExistence type="predicted"/>